<proteinExistence type="predicted"/>
<evidence type="ECO:0000313" key="2">
    <source>
        <dbReference type="Proteomes" id="UP000674318"/>
    </source>
</evidence>
<gene>
    <name evidence="1" type="ORF">JKF63_05037</name>
</gene>
<evidence type="ECO:0000313" key="1">
    <source>
        <dbReference type="EMBL" id="KAG5505702.1"/>
    </source>
</evidence>
<comment type="caution">
    <text evidence="1">The sequence shown here is derived from an EMBL/GenBank/DDBJ whole genome shotgun (WGS) entry which is preliminary data.</text>
</comment>
<keyword evidence="2" id="KW-1185">Reference proteome</keyword>
<dbReference type="Proteomes" id="UP000674318">
    <property type="component" value="Chromosome 21"/>
</dbReference>
<name>A0A836LCU4_9TRYP</name>
<dbReference type="AlphaFoldDB" id="A0A836LCU4"/>
<accession>A0A836LCU4</accession>
<dbReference type="GeneID" id="94291084"/>
<sequence length="641" mass="70723">MSAVSSFVIECARAGRWVRGLMALQDQHLSTEPPIRLACVALAQAAAPHSWAAALSLLHPTDALRHPQEVCKTVDTIARHAELHVDILERSIEAYLLALQAPRQSEGYPASGSTRTRGSIVPYQVSELSTSSTSIQRQVFLSATRWCGWETAARLLNCLPTPPPRTCVERVQALRILRHCILHDVGPFHYWESRTALPSSDDAAAGPLAASTRGTSLAEQLARMEPSVVRRYSARDRRELSRLRDQKRQQLLLRTREEEDTLIRQAMVDVSPSVLSVCVALRTMTRLTCASYSTAVPKVQSCHVLTLVKASRLTPDLALLYGRAAGLCIPHSWRATVDKLNRAEVRDAHLHRQLTMWVISRGDWSAALERFSQLYHNVRGSAPQRSDTRGSDSRREGEEAAALDCVLRTAAPASYVLRAVPQASRPWYRLVSSCHTNVSLARQIAGALAAGVRLDEIQLSEVGKEWAAHGRWEEALALYYRFPLPEFQRCAARSLVNARPALPSALSASKPLTSSIQKGSDRLTPGSSSNDSAVFCVRAALELLVPPHGVRYDCASPPRPAPPLGTFPASLLIETAANWSQAVAVFRACLKRGTRCKPQMLSTLMRHQDVPSQELRQILRSYPAAVNEGVRRRAKDNFGIE</sequence>
<dbReference type="OrthoDB" id="272656at2759"/>
<dbReference type="RefSeq" id="XP_067757370.1">
    <property type="nucleotide sequence ID" value="XM_067901007.1"/>
</dbReference>
<dbReference type="EMBL" id="JAFJZO010000021">
    <property type="protein sequence ID" value="KAG5505702.1"/>
    <property type="molecule type" value="Genomic_DNA"/>
</dbReference>
<reference evidence="1 2" key="1">
    <citation type="submission" date="2021-02" db="EMBL/GenBank/DDBJ databases">
        <title>Porcisia hertigi Genome sequencing and assembly.</title>
        <authorList>
            <person name="Almutairi H."/>
            <person name="Gatherer D."/>
        </authorList>
    </citation>
    <scope>NUCLEOTIDE SEQUENCE [LARGE SCALE GENOMIC DNA]</scope>
    <source>
        <strain evidence="1 2">C119</strain>
    </source>
</reference>
<protein>
    <submittedName>
        <fullName evidence="1">Uncharacterized protein</fullName>
    </submittedName>
</protein>
<dbReference type="KEGG" id="phet:94291084"/>
<organism evidence="1 2">
    <name type="scientific">Porcisia hertigi</name>
    <dbReference type="NCBI Taxonomy" id="2761500"/>
    <lineage>
        <taxon>Eukaryota</taxon>
        <taxon>Discoba</taxon>
        <taxon>Euglenozoa</taxon>
        <taxon>Kinetoplastea</taxon>
        <taxon>Metakinetoplastina</taxon>
        <taxon>Trypanosomatida</taxon>
        <taxon>Trypanosomatidae</taxon>
        <taxon>Leishmaniinae</taxon>
        <taxon>Porcisia</taxon>
    </lineage>
</organism>